<protein>
    <submittedName>
        <fullName evidence="4">D-alanyl-D-alanine carboxypeptidase DacB</fullName>
    </submittedName>
</protein>
<keyword evidence="3" id="KW-0732">Signal</keyword>
<feature type="chain" id="PRO_5045355481" evidence="3">
    <location>
        <begin position="20"/>
        <end position="485"/>
    </location>
</feature>
<keyword evidence="4" id="KW-0121">Carboxypeptidase</keyword>
<name>A0ABQ6DWN8_9GAMM</name>
<gene>
    <name evidence="4" type="primary">dacB</name>
    <name evidence="4" type="ORF">GCM10007916_06360</name>
</gene>
<evidence type="ECO:0000256" key="3">
    <source>
        <dbReference type="SAM" id="SignalP"/>
    </source>
</evidence>
<dbReference type="Proteomes" id="UP001157353">
    <property type="component" value="Unassembled WGS sequence"/>
</dbReference>
<dbReference type="EMBL" id="BSPQ01000001">
    <property type="protein sequence ID" value="GLS89569.1"/>
    <property type="molecule type" value="Genomic_DNA"/>
</dbReference>
<dbReference type="NCBIfam" id="TIGR00666">
    <property type="entry name" value="PBP4"/>
    <property type="match status" value="1"/>
</dbReference>
<comment type="similarity">
    <text evidence="1">Belongs to the peptidase S13 family.</text>
</comment>
<sequence>MLTRFLLTFCLFCSANSYANEWSVLHALLPKGTQFSYMVVDANSEAILAKYEQETLRTPASMQKLLTATAAKLHLGSDFHYQTNLLGAQEQIKQRRYEGDLRLNFVGDPTLKRADIRAMLVSLKQQGITEITGDFIVNDAHFSGYQWSNGQAWNDLGVCYTSPSNAIIVNRNCVQGNLSIKGKGAKKATLFIPDYEPVSISADVDVVTKEQRVAQFCDLEVTRNSQNSYHLWGCVVPRDRAFGLAFSVNDPFHYVAQILDNELHRLGIKLNGKVRLESKQYEGGDNQILASYQSPKLDKLLAIMMKNSDNLIADSLFKTIGGSYFQRSGNFRNGAQAVKAVLSEQGVDLENAYLADGSGLSRHNLMSAELFMSVLQFIYNNDVQFDLLSSFSVAGVDGTLKYHRGVRGKQFKGKVIAKTGSMKGVANLLGVVRAEQGDRLFVLTLNGYSEPQSALTSELARDKAASKYLFENAFFETILRTPLAK</sequence>
<dbReference type="Gene3D" id="3.40.710.10">
    <property type="entry name" value="DD-peptidase/beta-lactamase superfamily"/>
    <property type="match status" value="2"/>
</dbReference>
<evidence type="ECO:0000313" key="5">
    <source>
        <dbReference type="Proteomes" id="UP001157353"/>
    </source>
</evidence>
<dbReference type="GO" id="GO:0004180">
    <property type="term" value="F:carboxypeptidase activity"/>
    <property type="evidence" value="ECO:0007669"/>
    <property type="project" value="UniProtKB-KW"/>
</dbReference>
<organism evidence="4 5">
    <name type="scientific">Psychromonas marina</name>
    <dbReference type="NCBI Taxonomy" id="88364"/>
    <lineage>
        <taxon>Bacteria</taxon>
        <taxon>Pseudomonadati</taxon>
        <taxon>Pseudomonadota</taxon>
        <taxon>Gammaproteobacteria</taxon>
        <taxon>Alteromonadales</taxon>
        <taxon>Psychromonadaceae</taxon>
        <taxon>Psychromonas</taxon>
    </lineage>
</organism>
<dbReference type="Pfam" id="PF02113">
    <property type="entry name" value="Peptidase_S13"/>
    <property type="match status" value="1"/>
</dbReference>
<dbReference type="RefSeq" id="WP_284202682.1">
    <property type="nucleotide sequence ID" value="NZ_BSPQ01000001.1"/>
</dbReference>
<dbReference type="InterPro" id="IPR000667">
    <property type="entry name" value="Peptidase_S13"/>
</dbReference>
<dbReference type="PANTHER" id="PTHR30023">
    <property type="entry name" value="D-ALANYL-D-ALANINE CARBOXYPEPTIDASE"/>
    <property type="match status" value="1"/>
</dbReference>
<feature type="signal peptide" evidence="3">
    <location>
        <begin position="1"/>
        <end position="19"/>
    </location>
</feature>
<dbReference type="InterPro" id="IPR012338">
    <property type="entry name" value="Beta-lactam/transpept-like"/>
</dbReference>
<keyword evidence="2" id="KW-0378">Hydrolase</keyword>
<keyword evidence="4" id="KW-0645">Protease</keyword>
<evidence type="ECO:0000256" key="2">
    <source>
        <dbReference type="ARBA" id="ARBA00022801"/>
    </source>
</evidence>
<dbReference type="PANTHER" id="PTHR30023:SF0">
    <property type="entry name" value="PENICILLIN-SENSITIVE CARBOXYPEPTIDASE A"/>
    <property type="match status" value="1"/>
</dbReference>
<accession>A0ABQ6DWN8</accession>
<proteinExistence type="inferred from homology"/>
<dbReference type="Gene3D" id="3.50.80.20">
    <property type="entry name" value="D-Ala-D-Ala carboxypeptidase C, peptidase S13"/>
    <property type="match status" value="1"/>
</dbReference>
<dbReference type="SUPFAM" id="SSF56601">
    <property type="entry name" value="beta-lactamase/transpeptidase-like"/>
    <property type="match status" value="1"/>
</dbReference>
<evidence type="ECO:0000313" key="4">
    <source>
        <dbReference type="EMBL" id="GLS89569.1"/>
    </source>
</evidence>
<dbReference type="PRINTS" id="PR00922">
    <property type="entry name" value="DADACBPTASE3"/>
</dbReference>
<evidence type="ECO:0000256" key="1">
    <source>
        <dbReference type="ARBA" id="ARBA00006096"/>
    </source>
</evidence>
<comment type="caution">
    <text evidence="4">The sequence shown here is derived from an EMBL/GenBank/DDBJ whole genome shotgun (WGS) entry which is preliminary data.</text>
</comment>
<reference evidence="5" key="1">
    <citation type="journal article" date="2019" name="Int. J. Syst. Evol. Microbiol.">
        <title>The Global Catalogue of Microorganisms (GCM) 10K type strain sequencing project: providing services to taxonomists for standard genome sequencing and annotation.</title>
        <authorList>
            <consortium name="The Broad Institute Genomics Platform"/>
            <consortium name="The Broad Institute Genome Sequencing Center for Infectious Disease"/>
            <person name="Wu L."/>
            <person name="Ma J."/>
        </authorList>
    </citation>
    <scope>NUCLEOTIDE SEQUENCE [LARGE SCALE GENOMIC DNA]</scope>
    <source>
        <strain evidence="5">NBRC 103166</strain>
    </source>
</reference>
<keyword evidence="5" id="KW-1185">Reference proteome</keyword>